<dbReference type="PROSITE" id="PS50297">
    <property type="entry name" value="ANK_REP_REGION"/>
    <property type="match status" value="5"/>
</dbReference>
<feature type="repeat" description="ANK" evidence="11">
    <location>
        <begin position="524"/>
        <end position="556"/>
    </location>
</feature>
<feature type="repeat" description="ANK" evidence="11">
    <location>
        <begin position="557"/>
        <end position="589"/>
    </location>
</feature>
<dbReference type="Gene3D" id="1.25.40.10">
    <property type="entry name" value="Tetratricopeptide repeat domain"/>
    <property type="match status" value="2"/>
</dbReference>
<dbReference type="InterPro" id="IPR011990">
    <property type="entry name" value="TPR-like_helical_dom_sf"/>
</dbReference>
<keyword evidence="8 11" id="KW-0040">ANK repeat</keyword>
<keyword evidence="7" id="KW-0638">Presynaptic neurotoxin</keyword>
<keyword evidence="7" id="KW-0528">Neurotoxin</keyword>
<organism evidence="14 15">
    <name type="scientific">Cordylochernes scorpioides</name>
    <dbReference type="NCBI Taxonomy" id="51811"/>
    <lineage>
        <taxon>Eukaryota</taxon>
        <taxon>Metazoa</taxon>
        <taxon>Ecdysozoa</taxon>
        <taxon>Arthropoda</taxon>
        <taxon>Chelicerata</taxon>
        <taxon>Arachnida</taxon>
        <taxon>Pseudoscorpiones</taxon>
        <taxon>Cheliferoidea</taxon>
        <taxon>Chernetidae</taxon>
        <taxon>Cordylochernes</taxon>
    </lineage>
</organism>
<dbReference type="SMART" id="SM00028">
    <property type="entry name" value="TPR"/>
    <property type="match status" value="4"/>
</dbReference>
<evidence type="ECO:0000256" key="2">
    <source>
        <dbReference type="ARBA" id="ARBA00004906"/>
    </source>
</evidence>
<keyword evidence="9" id="KW-0472">Membrane</keyword>
<keyword evidence="9" id="KW-1053">Target membrane</keyword>
<comment type="subcellular location">
    <subcellularLocation>
        <location evidence="1">Target cell membrane</location>
    </subcellularLocation>
</comment>
<evidence type="ECO:0000256" key="6">
    <source>
        <dbReference type="ARBA" id="ARBA00022786"/>
    </source>
</evidence>
<keyword evidence="6" id="KW-0833">Ubl conjugation pathway</keyword>
<reference evidence="14 15" key="1">
    <citation type="submission" date="2022-01" db="EMBL/GenBank/DDBJ databases">
        <title>A chromosomal length assembly of Cordylochernes scorpioides.</title>
        <authorList>
            <person name="Zeh D."/>
            <person name="Zeh J."/>
        </authorList>
    </citation>
    <scope>NUCLEOTIDE SEQUENCE [LARGE SCALE GENOMIC DNA]</scope>
    <source>
        <strain evidence="14">IN4F17</strain>
        <tissue evidence="14">Whole Body</tissue>
    </source>
</reference>
<dbReference type="Pfam" id="PF13424">
    <property type="entry name" value="TPR_12"/>
    <property type="match status" value="2"/>
</dbReference>
<dbReference type="PROSITE" id="PS50005">
    <property type="entry name" value="TPR"/>
    <property type="match status" value="1"/>
</dbReference>
<proteinExistence type="inferred from homology"/>
<dbReference type="Pfam" id="PF13374">
    <property type="entry name" value="TPR_10"/>
    <property type="match status" value="1"/>
</dbReference>
<dbReference type="SUPFAM" id="SSF48452">
    <property type="entry name" value="TPR-like"/>
    <property type="match status" value="1"/>
</dbReference>
<dbReference type="Proteomes" id="UP001235939">
    <property type="component" value="Chromosome 04"/>
</dbReference>
<evidence type="ECO:0000256" key="10">
    <source>
        <dbReference type="ARBA" id="ARBA00038500"/>
    </source>
</evidence>
<dbReference type="PANTHER" id="PTHR24173">
    <property type="entry name" value="ANKYRIN REPEAT CONTAINING"/>
    <property type="match status" value="1"/>
</dbReference>
<evidence type="ECO:0000256" key="9">
    <source>
        <dbReference type="ARBA" id="ARBA00023298"/>
    </source>
</evidence>
<keyword evidence="3" id="KW-0268">Exocytosis</keyword>
<name>A0ABY6KC31_9ARAC</name>
<dbReference type="SUPFAM" id="SSF48403">
    <property type="entry name" value="Ankyrin repeat"/>
    <property type="match status" value="2"/>
</dbReference>
<evidence type="ECO:0000313" key="15">
    <source>
        <dbReference type="Proteomes" id="UP001235939"/>
    </source>
</evidence>
<feature type="region of interest" description="Disordered" evidence="13">
    <location>
        <begin position="501"/>
        <end position="520"/>
    </location>
</feature>
<keyword evidence="5" id="KW-0677">Repeat</keyword>
<evidence type="ECO:0000313" key="14">
    <source>
        <dbReference type="EMBL" id="UYV66417.1"/>
    </source>
</evidence>
<dbReference type="EMBL" id="CP092866">
    <property type="protein sequence ID" value="UYV66417.1"/>
    <property type="molecule type" value="Genomic_DNA"/>
</dbReference>
<keyword evidence="15" id="KW-1185">Reference proteome</keyword>
<protein>
    <submittedName>
        <fullName evidence="14">Uncharacterized protein</fullName>
    </submittedName>
</protein>
<dbReference type="SMART" id="SM00248">
    <property type="entry name" value="ANK"/>
    <property type="match status" value="8"/>
</dbReference>
<dbReference type="PROSITE" id="PS50088">
    <property type="entry name" value="ANK_REPEAT"/>
    <property type="match status" value="5"/>
</dbReference>
<evidence type="ECO:0000256" key="13">
    <source>
        <dbReference type="SAM" id="MobiDB-lite"/>
    </source>
</evidence>
<evidence type="ECO:0000256" key="3">
    <source>
        <dbReference type="ARBA" id="ARBA00022483"/>
    </source>
</evidence>
<sequence length="973" mass="108976">MNVLEVADAIKEGAEVNARNKLKKTPLHIASHKGDNEIVALLLRNKADPQMSDINEYTPLHYAAEASNLKMVEALLSHGAIYNATTMDGATPCKFASDEKIVFLLNLLEDSFRHIKNGSEQVISDLKILKDVKQVRAVMCANNREHETLIVCAIKTNFPKVNCLKEILQENVSGRIDHARNLIGWCRYRESIDILMSIHEERREILGPENPGTWDIQYYIALGLYNQGSILEALGIVTDIYKKRRDTLGTDAEDTLRTRSLQASMLYSLKQDDEALSIFKEIYPTHKKLLGVNHEVVVDNLLHIGVILEAQEKYDEALKIYEELYQLRKETLGGDAPVTLSAQNKIAIILHKQGKYEKTLKVLQEVYERRKVVFGEEHTVTLETLKNIGSSFMWQRKVHEALKVFKDLLTIQKKVFGPMDYYTLSTQSLLGSIYASQGKWSSAQVEFTSCLDQMKYVYAQNHPSVLNILKKLEMVQMALKKQVDQYVDATQGLQDFSDMATNTENRQGVGPTVKSSVGKNKSPDQLYPLHHAVIMGNLEAVNVLLKDGTNANSRDSEGRTPLHHAVDKSNTNIVKILKQHGADVTLATNEGSTSLHTAAIKRAQEIAELLLKDLPPKNLKYFVNAKTSVRGMTALHISAERGYVEMVLILLSHGAVYNIPDKQGNTPVDLSIDKDIVVLLSLIDELFNDAKIGNMDILGKLKLAKPVLFNALANSRNHQGNTLLQVAIANKNKNLAVHVVQAMIIMAMVIMGNSIPSRLHGHLQGDKSCCWKCVKDYIEPGVLTSVKSWRKSANQRERPVDLPGLPTPSTTVWPATPSCPEVHGHKSCCWKYVKDYIEPGVLTSVKSWRKSANQRERPVDLPGLPTPSTTVWPATPSCPEVHGHKSCCWKCVKDYIEPGVLTLVKSWRKSADQRERPVDLHVLPTPSTTVWPATPRTDIKICALTLICNFKLLEWTFIPAKLDSKSNQEKQTM</sequence>
<accession>A0ABY6KC31</accession>
<feature type="repeat" description="ANK" evidence="11">
    <location>
        <begin position="55"/>
        <end position="87"/>
    </location>
</feature>
<evidence type="ECO:0000256" key="11">
    <source>
        <dbReference type="PROSITE-ProRule" id="PRU00023"/>
    </source>
</evidence>
<evidence type="ECO:0000256" key="4">
    <source>
        <dbReference type="ARBA" id="ARBA00022537"/>
    </source>
</evidence>
<comment type="pathway">
    <text evidence="2">Protein modification; protein ubiquitination.</text>
</comment>
<keyword evidence="12" id="KW-0802">TPR repeat</keyword>
<feature type="repeat" description="ANK" evidence="11">
    <location>
        <begin position="22"/>
        <end position="54"/>
    </location>
</feature>
<dbReference type="InterPro" id="IPR036770">
    <property type="entry name" value="Ankyrin_rpt-contain_sf"/>
</dbReference>
<dbReference type="InterPro" id="IPR002110">
    <property type="entry name" value="Ankyrin_rpt"/>
</dbReference>
<gene>
    <name evidence="14" type="ORF">LAZ67_4001597</name>
</gene>
<evidence type="ECO:0000256" key="1">
    <source>
        <dbReference type="ARBA" id="ARBA00004175"/>
    </source>
</evidence>
<evidence type="ECO:0000256" key="8">
    <source>
        <dbReference type="ARBA" id="ARBA00023043"/>
    </source>
</evidence>
<dbReference type="Gene3D" id="1.25.40.20">
    <property type="entry name" value="Ankyrin repeat-containing domain"/>
    <property type="match status" value="4"/>
</dbReference>
<dbReference type="Pfam" id="PF13857">
    <property type="entry name" value="Ank_5"/>
    <property type="match status" value="1"/>
</dbReference>
<dbReference type="PANTHER" id="PTHR24173:SF74">
    <property type="entry name" value="ANKYRIN REPEAT DOMAIN-CONTAINING PROTEIN 16"/>
    <property type="match status" value="1"/>
</dbReference>
<evidence type="ECO:0000256" key="7">
    <source>
        <dbReference type="ARBA" id="ARBA00023028"/>
    </source>
</evidence>
<feature type="repeat" description="TPR" evidence="12">
    <location>
        <begin position="298"/>
        <end position="331"/>
    </location>
</feature>
<dbReference type="InterPro" id="IPR019734">
    <property type="entry name" value="TPR_rpt"/>
</dbReference>
<evidence type="ECO:0000256" key="12">
    <source>
        <dbReference type="PROSITE-ProRule" id="PRU00339"/>
    </source>
</evidence>
<keyword evidence="7" id="KW-0800">Toxin</keyword>
<keyword evidence="4" id="KW-1052">Target cell membrane</keyword>
<feature type="repeat" description="ANK" evidence="11">
    <location>
        <begin position="630"/>
        <end position="662"/>
    </location>
</feature>
<evidence type="ECO:0000256" key="5">
    <source>
        <dbReference type="ARBA" id="ARBA00022737"/>
    </source>
</evidence>
<comment type="similarity">
    <text evidence="10">Belongs to the fem-1 family.</text>
</comment>
<dbReference type="Pfam" id="PF12796">
    <property type="entry name" value="Ank_2"/>
    <property type="match status" value="2"/>
</dbReference>